<keyword evidence="4 8" id="KW-0479">Metal-binding</keyword>
<evidence type="ECO:0000313" key="10">
    <source>
        <dbReference type="Proteomes" id="UP000007151"/>
    </source>
</evidence>
<dbReference type="GO" id="GO:0008395">
    <property type="term" value="F:steroid hydroxylase activity"/>
    <property type="evidence" value="ECO:0007669"/>
    <property type="project" value="TreeGrafter"/>
</dbReference>
<evidence type="ECO:0000313" key="9">
    <source>
        <dbReference type="EMBL" id="OWR43710.1"/>
    </source>
</evidence>
<name>A0A212EQE5_DANPL</name>
<organism evidence="9 10">
    <name type="scientific">Danaus plexippus plexippus</name>
    <dbReference type="NCBI Taxonomy" id="278856"/>
    <lineage>
        <taxon>Eukaryota</taxon>
        <taxon>Metazoa</taxon>
        <taxon>Ecdysozoa</taxon>
        <taxon>Arthropoda</taxon>
        <taxon>Hexapoda</taxon>
        <taxon>Insecta</taxon>
        <taxon>Pterygota</taxon>
        <taxon>Neoptera</taxon>
        <taxon>Endopterygota</taxon>
        <taxon>Lepidoptera</taxon>
        <taxon>Glossata</taxon>
        <taxon>Ditrysia</taxon>
        <taxon>Papilionoidea</taxon>
        <taxon>Nymphalidae</taxon>
        <taxon>Danainae</taxon>
        <taxon>Danaini</taxon>
        <taxon>Danaina</taxon>
        <taxon>Danaus</taxon>
        <taxon>Danaus</taxon>
    </lineage>
</organism>
<dbReference type="AlphaFoldDB" id="A0A212EQE5"/>
<dbReference type="PRINTS" id="PR00385">
    <property type="entry name" value="P450"/>
</dbReference>
<dbReference type="Proteomes" id="UP000007151">
    <property type="component" value="Unassembled WGS sequence"/>
</dbReference>
<dbReference type="GO" id="GO:0006805">
    <property type="term" value="P:xenobiotic metabolic process"/>
    <property type="evidence" value="ECO:0007669"/>
    <property type="project" value="TreeGrafter"/>
</dbReference>
<gene>
    <name evidence="9" type="ORF">KGM_203324</name>
</gene>
<dbReference type="PRINTS" id="PR00463">
    <property type="entry name" value="EP450I"/>
</dbReference>
<dbReference type="GO" id="GO:0006082">
    <property type="term" value="P:organic acid metabolic process"/>
    <property type="evidence" value="ECO:0007669"/>
    <property type="project" value="TreeGrafter"/>
</dbReference>
<dbReference type="InterPro" id="IPR002401">
    <property type="entry name" value="Cyt_P450_E_grp-I"/>
</dbReference>
<proteinExistence type="inferred from homology"/>
<sequence>MDMFMAGTETTTKSMSFCFSYLVREQKVQKKAQEEIDRVIGRNKTPALNDRPNMPYNEAIMLESIRHFMGRTFGVPHRALQNTTLAGYNIPKDTMVVSNFPNILMDDDLYPEPYSFKPERFMLDGRLSVPDHFFPFGLSKHRCMGDVLAKCNMFVFITTMLQRFSFLPVPGEPLPSLDHVDGATASAAPFKALIIPRMQDE</sequence>
<evidence type="ECO:0000256" key="6">
    <source>
        <dbReference type="ARBA" id="ARBA00023004"/>
    </source>
</evidence>
<dbReference type="Gene3D" id="1.10.630.10">
    <property type="entry name" value="Cytochrome P450"/>
    <property type="match status" value="1"/>
</dbReference>
<evidence type="ECO:0000256" key="7">
    <source>
        <dbReference type="ARBA" id="ARBA00023033"/>
    </source>
</evidence>
<evidence type="ECO:0000256" key="2">
    <source>
        <dbReference type="ARBA" id="ARBA00010617"/>
    </source>
</evidence>
<evidence type="ECO:0000256" key="5">
    <source>
        <dbReference type="ARBA" id="ARBA00023002"/>
    </source>
</evidence>
<accession>A0A212EQE5</accession>
<dbReference type="GO" id="GO:0020037">
    <property type="term" value="F:heme binding"/>
    <property type="evidence" value="ECO:0007669"/>
    <property type="project" value="InterPro"/>
</dbReference>
<dbReference type="GO" id="GO:0016712">
    <property type="term" value="F:oxidoreductase activity, acting on paired donors, with incorporation or reduction of molecular oxygen, reduced flavin or flavoprotein as one donor, and incorporation of one atom of oxygen"/>
    <property type="evidence" value="ECO:0007669"/>
    <property type="project" value="TreeGrafter"/>
</dbReference>
<dbReference type="Pfam" id="PF00067">
    <property type="entry name" value="p450"/>
    <property type="match status" value="1"/>
</dbReference>
<keyword evidence="3 8" id="KW-0349">Heme</keyword>
<dbReference type="SUPFAM" id="SSF48264">
    <property type="entry name" value="Cytochrome P450"/>
    <property type="match status" value="1"/>
</dbReference>
<feature type="binding site" description="axial binding residue" evidence="8">
    <location>
        <position position="143"/>
    </location>
    <ligand>
        <name>heme</name>
        <dbReference type="ChEBI" id="CHEBI:30413"/>
    </ligand>
    <ligandPart>
        <name>Fe</name>
        <dbReference type="ChEBI" id="CHEBI:18248"/>
    </ligandPart>
</feature>
<dbReference type="InterPro" id="IPR050182">
    <property type="entry name" value="Cytochrome_P450_fam2"/>
</dbReference>
<keyword evidence="6 8" id="KW-0408">Iron</keyword>
<comment type="cofactor">
    <cofactor evidence="1 8">
        <name>heme</name>
        <dbReference type="ChEBI" id="CHEBI:30413"/>
    </cofactor>
</comment>
<dbReference type="PANTHER" id="PTHR24300:SF376">
    <property type="entry name" value="CYTOCHROME P450 15A1"/>
    <property type="match status" value="1"/>
</dbReference>
<dbReference type="InterPro" id="IPR036396">
    <property type="entry name" value="Cyt_P450_sf"/>
</dbReference>
<protein>
    <submittedName>
        <fullName evidence="9">Cytochrome P-450</fullName>
    </submittedName>
</protein>
<dbReference type="GO" id="GO:0005737">
    <property type="term" value="C:cytoplasm"/>
    <property type="evidence" value="ECO:0007669"/>
    <property type="project" value="TreeGrafter"/>
</dbReference>
<evidence type="ECO:0000256" key="4">
    <source>
        <dbReference type="ARBA" id="ARBA00022723"/>
    </source>
</evidence>
<keyword evidence="5" id="KW-0560">Oxidoreductase</keyword>
<dbReference type="KEGG" id="dpl:KGM_203324"/>
<comment type="similarity">
    <text evidence="2">Belongs to the cytochrome P450 family.</text>
</comment>
<dbReference type="eggNOG" id="KOG0156">
    <property type="taxonomic scope" value="Eukaryota"/>
</dbReference>
<dbReference type="EMBL" id="AGBW02013269">
    <property type="protein sequence ID" value="OWR43710.1"/>
    <property type="molecule type" value="Genomic_DNA"/>
</dbReference>
<comment type="caution">
    <text evidence="9">The sequence shown here is derived from an EMBL/GenBank/DDBJ whole genome shotgun (WGS) entry which is preliminary data.</text>
</comment>
<evidence type="ECO:0000256" key="8">
    <source>
        <dbReference type="PIRSR" id="PIRSR602401-1"/>
    </source>
</evidence>
<dbReference type="InParanoid" id="A0A212EQE5"/>
<dbReference type="InterPro" id="IPR001128">
    <property type="entry name" value="Cyt_P450"/>
</dbReference>
<keyword evidence="10" id="KW-1185">Reference proteome</keyword>
<keyword evidence="7" id="KW-0503">Monooxygenase</keyword>
<dbReference type="STRING" id="278856.A0A212EQE5"/>
<dbReference type="GO" id="GO:0005506">
    <property type="term" value="F:iron ion binding"/>
    <property type="evidence" value="ECO:0007669"/>
    <property type="project" value="InterPro"/>
</dbReference>
<reference evidence="9 10" key="1">
    <citation type="journal article" date="2011" name="Cell">
        <title>The monarch butterfly genome yields insights into long-distance migration.</title>
        <authorList>
            <person name="Zhan S."/>
            <person name="Merlin C."/>
            <person name="Boore J.L."/>
            <person name="Reppert S.M."/>
        </authorList>
    </citation>
    <scope>NUCLEOTIDE SEQUENCE [LARGE SCALE GENOMIC DNA]</scope>
    <source>
        <strain evidence="9">F-2</strain>
    </source>
</reference>
<evidence type="ECO:0000256" key="3">
    <source>
        <dbReference type="ARBA" id="ARBA00022617"/>
    </source>
</evidence>
<dbReference type="PANTHER" id="PTHR24300">
    <property type="entry name" value="CYTOCHROME P450 508A4-RELATED"/>
    <property type="match status" value="1"/>
</dbReference>
<evidence type="ECO:0000256" key="1">
    <source>
        <dbReference type="ARBA" id="ARBA00001971"/>
    </source>
</evidence>